<gene>
    <name evidence="7" type="ORF">HNR10_000118</name>
</gene>
<dbReference type="RefSeq" id="WP_179819950.1">
    <property type="nucleotide sequence ID" value="NZ_JACCFS010000001.1"/>
</dbReference>
<evidence type="ECO:0000256" key="4">
    <source>
        <dbReference type="ARBA" id="ARBA00021735"/>
    </source>
</evidence>
<dbReference type="Gene3D" id="1.10.490.110">
    <property type="entry name" value="Uncharacterized conserved protein DUF2267"/>
    <property type="match status" value="1"/>
</dbReference>
<feature type="region of interest" description="Disordered" evidence="6">
    <location>
        <begin position="54"/>
        <end position="73"/>
    </location>
</feature>
<dbReference type="GO" id="GO:0008124">
    <property type="term" value="F:4-alpha-hydroxytetrahydrobiopterin dehydratase activity"/>
    <property type="evidence" value="ECO:0007669"/>
    <property type="project" value="UniProtKB-EC"/>
</dbReference>
<reference evidence="7 8" key="1">
    <citation type="submission" date="2020-07" db="EMBL/GenBank/DDBJ databases">
        <title>Sequencing the genomes of 1000 actinobacteria strains.</title>
        <authorList>
            <person name="Klenk H.-P."/>
        </authorList>
    </citation>
    <scope>NUCLEOTIDE SEQUENCE [LARGE SCALE GENOMIC DNA]</scope>
    <source>
        <strain evidence="7 8">DSM 44442</strain>
    </source>
</reference>
<evidence type="ECO:0000256" key="1">
    <source>
        <dbReference type="ARBA" id="ARBA00001554"/>
    </source>
</evidence>
<dbReference type="Gene3D" id="3.30.1360.20">
    <property type="entry name" value="Transcriptional coactivator/pterin dehydratase"/>
    <property type="match status" value="1"/>
</dbReference>
<keyword evidence="5" id="KW-0456">Lyase</keyword>
<keyword evidence="8" id="KW-1185">Reference proteome</keyword>
<dbReference type="SUPFAM" id="SSF55248">
    <property type="entry name" value="PCD-like"/>
    <property type="match status" value="1"/>
</dbReference>
<dbReference type="InterPro" id="IPR038282">
    <property type="entry name" value="DUF2267_sf"/>
</dbReference>
<evidence type="ECO:0000256" key="2">
    <source>
        <dbReference type="ARBA" id="ARBA00006472"/>
    </source>
</evidence>
<evidence type="ECO:0000256" key="6">
    <source>
        <dbReference type="SAM" id="MobiDB-lite"/>
    </source>
</evidence>
<name>A0A7Z0J804_9ACTN</name>
<dbReference type="EMBL" id="JACCFS010000001">
    <property type="protein sequence ID" value="NYJ32237.1"/>
    <property type="molecule type" value="Genomic_DNA"/>
</dbReference>
<dbReference type="InterPro" id="IPR036428">
    <property type="entry name" value="PCD_sf"/>
</dbReference>
<dbReference type="Proteomes" id="UP000572051">
    <property type="component" value="Unassembled WGS sequence"/>
</dbReference>
<accession>A0A7Z0J804</accession>
<dbReference type="Pfam" id="PF10025">
    <property type="entry name" value="DUF2267"/>
    <property type="match status" value="1"/>
</dbReference>
<organism evidence="7 8">
    <name type="scientific">Nocardiopsis aegyptia</name>
    <dbReference type="NCBI Taxonomy" id="220378"/>
    <lineage>
        <taxon>Bacteria</taxon>
        <taxon>Bacillati</taxon>
        <taxon>Actinomycetota</taxon>
        <taxon>Actinomycetes</taxon>
        <taxon>Streptosporangiales</taxon>
        <taxon>Nocardiopsidaceae</taxon>
        <taxon>Nocardiopsis</taxon>
    </lineage>
</organism>
<dbReference type="Pfam" id="PF01329">
    <property type="entry name" value="Pterin_4a"/>
    <property type="match status" value="1"/>
</dbReference>
<comment type="catalytic activity">
    <reaction evidence="1">
        <text>(4aS,6R)-4a-hydroxy-L-erythro-5,6,7,8-tetrahydrobiopterin = (6R)-L-erythro-6,7-dihydrobiopterin + H2O</text>
        <dbReference type="Rhea" id="RHEA:11920"/>
        <dbReference type="ChEBI" id="CHEBI:15377"/>
        <dbReference type="ChEBI" id="CHEBI:15642"/>
        <dbReference type="ChEBI" id="CHEBI:43120"/>
        <dbReference type="EC" id="4.2.1.96"/>
    </reaction>
</comment>
<dbReference type="AlphaFoldDB" id="A0A7Z0J804"/>
<dbReference type="EC" id="4.2.1.96" evidence="3"/>
<evidence type="ECO:0000313" key="8">
    <source>
        <dbReference type="Proteomes" id="UP000572051"/>
    </source>
</evidence>
<evidence type="ECO:0000256" key="3">
    <source>
        <dbReference type="ARBA" id="ARBA00013252"/>
    </source>
</evidence>
<dbReference type="InterPro" id="IPR018727">
    <property type="entry name" value="DUF2267"/>
</dbReference>
<proteinExistence type="inferred from homology"/>
<evidence type="ECO:0000313" key="7">
    <source>
        <dbReference type="EMBL" id="NYJ32237.1"/>
    </source>
</evidence>
<evidence type="ECO:0000256" key="5">
    <source>
        <dbReference type="ARBA" id="ARBA00023239"/>
    </source>
</evidence>
<protein>
    <recommendedName>
        <fullName evidence="4">Putative pterin-4-alpha-carbinolamine dehydratase</fullName>
        <ecNumber evidence="3">4.2.1.96</ecNumber>
    </recommendedName>
</protein>
<dbReference type="InterPro" id="IPR001533">
    <property type="entry name" value="Pterin_deHydtase"/>
</dbReference>
<dbReference type="GO" id="GO:0006729">
    <property type="term" value="P:tetrahydrobiopterin biosynthetic process"/>
    <property type="evidence" value="ECO:0007669"/>
    <property type="project" value="InterPro"/>
</dbReference>
<comment type="similarity">
    <text evidence="2">Belongs to the pterin-4-alpha-carbinolamine dehydratase family.</text>
</comment>
<comment type="caution">
    <text evidence="7">The sequence shown here is derived from an EMBL/GenBank/DDBJ whole genome shotgun (WGS) entry which is preliminary data.</text>
</comment>
<sequence>MIAYQSLVDHVTAHEGVGDAEEARRAIGAVVSVVAPRIAPDTREKLHAALPPALQPADQEGAAETGATDSGDVARRVARELDRRPERGLYLTGVVLSEIAESSPDLREELAASLPDELAAWVTDPVGAAGRSDTGESGAPSRLDEDTLRAAMGRLPDWEGDTHGLTRTVRLPSDRVRPLVDAVERISRDLDHGVHHEVTDDGVAFTVRTASIKAVTTRDIELAERIEQAVAEVGSGGRPGP</sequence>